<gene>
    <name evidence="2" type="primary">msh</name>
</gene>
<dbReference type="EMBL" id="M38581">
    <property type="protein sequence ID" value="AAA28266.1"/>
    <property type="molecule type" value="Genomic_DNA"/>
</dbReference>
<feature type="compositionally biased region" description="Basic and acidic residues" evidence="1">
    <location>
        <begin position="17"/>
        <end position="27"/>
    </location>
</feature>
<evidence type="ECO:0000256" key="1">
    <source>
        <dbReference type="SAM" id="MobiDB-lite"/>
    </source>
</evidence>
<feature type="non-terminal residue" evidence="2">
    <location>
        <position position="1"/>
    </location>
</feature>
<reference evidence="2" key="1">
    <citation type="journal article" date="1991" name="Gene">
        <title>Cloning and evolutionary analysis of msh-like homeobox genes from mouse, zebrafish and ascidian.</title>
        <authorList>
            <person name="Holland P.W."/>
        </authorList>
    </citation>
    <scope>NUCLEOTIDE SEQUENCE</scope>
</reference>
<protein>
    <submittedName>
        <fullName evidence="2">Msh protein</fullName>
    </submittedName>
</protein>
<feature type="region of interest" description="Disordered" evidence="1">
    <location>
        <begin position="1"/>
        <end position="61"/>
    </location>
</feature>
<sequence>AQPQAAHPVHHPAAHVPGEEVSREAVPVHRRASGILKQPQPHRDSGQDLVPEPEGQVKEAP</sequence>
<accession>Q03371</accession>
<proteinExistence type="predicted"/>
<evidence type="ECO:0000313" key="2">
    <source>
        <dbReference type="EMBL" id="AAA28266.1"/>
    </source>
</evidence>
<organism evidence="2">
    <name type="scientific">Ciona intestinalis</name>
    <name type="common">Transparent sea squirt</name>
    <name type="synonym">Ascidia intestinalis</name>
    <dbReference type="NCBI Taxonomy" id="7719"/>
    <lineage>
        <taxon>Eukaryota</taxon>
        <taxon>Metazoa</taxon>
        <taxon>Chordata</taxon>
        <taxon>Tunicata</taxon>
        <taxon>Ascidiacea</taxon>
        <taxon>Phlebobranchia</taxon>
        <taxon>Cionidae</taxon>
        <taxon>Ciona</taxon>
    </lineage>
</organism>
<name>Q03371_CIOIN</name>
<feature type="non-terminal residue" evidence="2">
    <location>
        <position position="61"/>
    </location>
</feature>
<dbReference type="AlphaFoldDB" id="Q03371"/>